<protein>
    <submittedName>
        <fullName evidence="1">Uncharacterized protein</fullName>
    </submittedName>
</protein>
<accession>A0A9P7EAN9</accession>
<dbReference type="AlphaFoldDB" id="A0A9P7EAN9"/>
<sequence>MHPQAVPTGEVQSLSRQSTLDSSLALKAPMFTKAGLLEYIMELVVTEDEALQLINKPAFCNLLCYVCPTLAESDVPHCMKLMETIKARAVEVVNIIYEHLAKVVLRSYSRVNRS</sequence>
<dbReference type="RefSeq" id="XP_041192927.1">
    <property type="nucleotide sequence ID" value="XM_041340218.1"/>
</dbReference>
<organism evidence="1 2">
    <name type="scientific">Suillus subaureus</name>
    <dbReference type="NCBI Taxonomy" id="48587"/>
    <lineage>
        <taxon>Eukaryota</taxon>
        <taxon>Fungi</taxon>
        <taxon>Dikarya</taxon>
        <taxon>Basidiomycota</taxon>
        <taxon>Agaricomycotina</taxon>
        <taxon>Agaricomycetes</taxon>
        <taxon>Agaricomycetidae</taxon>
        <taxon>Boletales</taxon>
        <taxon>Suillineae</taxon>
        <taxon>Suillaceae</taxon>
        <taxon>Suillus</taxon>
    </lineage>
</organism>
<name>A0A9P7EAN9_9AGAM</name>
<dbReference type="OrthoDB" id="2612965at2759"/>
<evidence type="ECO:0000313" key="2">
    <source>
        <dbReference type="Proteomes" id="UP000807769"/>
    </source>
</evidence>
<reference evidence="1" key="1">
    <citation type="journal article" date="2020" name="New Phytol.">
        <title>Comparative genomics reveals dynamic genome evolution in host specialist ectomycorrhizal fungi.</title>
        <authorList>
            <person name="Lofgren L.A."/>
            <person name="Nguyen N.H."/>
            <person name="Vilgalys R."/>
            <person name="Ruytinx J."/>
            <person name="Liao H.L."/>
            <person name="Branco S."/>
            <person name="Kuo A."/>
            <person name="LaButti K."/>
            <person name="Lipzen A."/>
            <person name="Andreopoulos W."/>
            <person name="Pangilinan J."/>
            <person name="Riley R."/>
            <person name="Hundley H."/>
            <person name="Na H."/>
            <person name="Barry K."/>
            <person name="Grigoriev I.V."/>
            <person name="Stajich J.E."/>
            <person name="Kennedy P.G."/>
        </authorList>
    </citation>
    <scope>NUCLEOTIDE SEQUENCE</scope>
    <source>
        <strain evidence="1">MN1</strain>
    </source>
</reference>
<gene>
    <name evidence="1" type="ORF">BJ212DRAFT_1481190</name>
</gene>
<dbReference type="EMBL" id="JABBWG010000017">
    <property type="protein sequence ID" value="KAG1816121.1"/>
    <property type="molecule type" value="Genomic_DNA"/>
</dbReference>
<dbReference type="GeneID" id="64634234"/>
<keyword evidence="2" id="KW-1185">Reference proteome</keyword>
<evidence type="ECO:0000313" key="1">
    <source>
        <dbReference type="EMBL" id="KAG1816121.1"/>
    </source>
</evidence>
<proteinExistence type="predicted"/>
<dbReference type="Proteomes" id="UP000807769">
    <property type="component" value="Unassembled WGS sequence"/>
</dbReference>
<comment type="caution">
    <text evidence="1">The sequence shown here is derived from an EMBL/GenBank/DDBJ whole genome shotgun (WGS) entry which is preliminary data.</text>
</comment>